<keyword evidence="5 7" id="KW-0472">Membrane</keyword>
<gene>
    <name evidence="9" type="ORF">FM125_02025</name>
</gene>
<comment type="subcellular location">
    <subcellularLocation>
        <location evidence="1">Cell membrane</location>
        <topology evidence="1">Multi-pass membrane protein</topology>
    </subcellularLocation>
</comment>
<evidence type="ECO:0000313" key="9">
    <source>
        <dbReference type="EMBL" id="SJN18584.1"/>
    </source>
</evidence>
<organism evidence="9 10">
    <name type="scientific">Micrococcus lylae</name>
    <dbReference type="NCBI Taxonomy" id="1273"/>
    <lineage>
        <taxon>Bacteria</taxon>
        <taxon>Bacillati</taxon>
        <taxon>Actinomycetota</taxon>
        <taxon>Actinomycetes</taxon>
        <taxon>Micrococcales</taxon>
        <taxon>Micrococcaceae</taxon>
        <taxon>Micrococcus</taxon>
    </lineage>
</organism>
<accession>A0A1R4IG58</accession>
<dbReference type="EMBL" id="FUKP01000014">
    <property type="protein sequence ID" value="SJN18584.1"/>
    <property type="molecule type" value="Genomic_DNA"/>
</dbReference>
<sequence length="363" mass="36934">MRIAVLLRESLASARSALVPSLLVLLVVGAMCLACVLTVGRQAATEQAIAEELSGPAARVLTLTDNGSSALTDATVQTLTGLDTAASVIAQQIPVDTVNGALGEGSTPIPLSGVTGTVNTSIKLTRGRMPAVGEVVLPEAKQAEFGFAEPSGFLEASDGRQWAVVGAFTAEEPFSDLTDYALAAPTGADHVSFQTVRVLAADVSSVRAMQTAVLAVVDPAENDVRVQTASALSEQNRAVTGQLAGLGRSLLVLILGAGAFFVAIVVLSDVLIRRRDLGRRRTLGITRADLVGLVAARTGVPAALGAVLGSGTGYAVLTVQGNSLGVDFVGAVAVLAALTAVAASLPPATFAAFRDPVRVMRTA</sequence>
<proteinExistence type="inferred from homology"/>
<dbReference type="GO" id="GO:0022857">
    <property type="term" value="F:transmembrane transporter activity"/>
    <property type="evidence" value="ECO:0007669"/>
    <property type="project" value="TreeGrafter"/>
</dbReference>
<dbReference type="Pfam" id="PF02687">
    <property type="entry name" value="FtsX"/>
    <property type="match status" value="1"/>
</dbReference>
<comment type="similarity">
    <text evidence="6">Belongs to the ABC-4 integral membrane protein family.</text>
</comment>
<dbReference type="GO" id="GO:0005886">
    <property type="term" value="C:plasma membrane"/>
    <property type="evidence" value="ECO:0007669"/>
    <property type="project" value="UniProtKB-SubCell"/>
</dbReference>
<feature type="domain" description="ABC3 transporter permease C-terminal" evidence="8">
    <location>
        <begin position="250"/>
        <end position="345"/>
    </location>
</feature>
<feature type="transmembrane region" description="Helical" evidence="7">
    <location>
        <begin position="293"/>
        <end position="316"/>
    </location>
</feature>
<keyword evidence="4 7" id="KW-1133">Transmembrane helix</keyword>
<evidence type="ECO:0000256" key="1">
    <source>
        <dbReference type="ARBA" id="ARBA00004651"/>
    </source>
</evidence>
<feature type="transmembrane region" description="Helical" evidence="7">
    <location>
        <begin position="328"/>
        <end position="353"/>
    </location>
</feature>
<evidence type="ECO:0000313" key="10">
    <source>
        <dbReference type="Proteomes" id="UP000196230"/>
    </source>
</evidence>
<evidence type="ECO:0000256" key="3">
    <source>
        <dbReference type="ARBA" id="ARBA00022692"/>
    </source>
</evidence>
<evidence type="ECO:0000256" key="7">
    <source>
        <dbReference type="SAM" id="Phobius"/>
    </source>
</evidence>
<dbReference type="RefSeq" id="WP_087133496.1">
    <property type="nucleotide sequence ID" value="NZ_FUKP01000014.1"/>
</dbReference>
<dbReference type="AlphaFoldDB" id="A0A1R4IG58"/>
<evidence type="ECO:0000256" key="6">
    <source>
        <dbReference type="ARBA" id="ARBA00038076"/>
    </source>
</evidence>
<dbReference type="PANTHER" id="PTHR30572">
    <property type="entry name" value="MEMBRANE COMPONENT OF TRANSPORTER-RELATED"/>
    <property type="match status" value="1"/>
</dbReference>
<reference evidence="9 10" key="1">
    <citation type="submission" date="2017-02" db="EMBL/GenBank/DDBJ databases">
        <authorList>
            <person name="Peterson S.W."/>
        </authorList>
    </citation>
    <scope>NUCLEOTIDE SEQUENCE [LARGE SCALE GENOMIC DNA]</scope>
    <source>
        <strain evidence="9 10">2B3F</strain>
    </source>
</reference>
<dbReference type="Proteomes" id="UP000196230">
    <property type="component" value="Unassembled WGS sequence"/>
</dbReference>
<name>A0A1R4IG58_9MICC</name>
<feature type="transmembrane region" description="Helical" evidence="7">
    <location>
        <begin position="250"/>
        <end position="272"/>
    </location>
</feature>
<evidence type="ECO:0000256" key="2">
    <source>
        <dbReference type="ARBA" id="ARBA00022475"/>
    </source>
</evidence>
<evidence type="ECO:0000256" key="5">
    <source>
        <dbReference type="ARBA" id="ARBA00023136"/>
    </source>
</evidence>
<dbReference type="InterPro" id="IPR050250">
    <property type="entry name" value="Macrolide_Exporter_MacB"/>
</dbReference>
<evidence type="ECO:0000256" key="4">
    <source>
        <dbReference type="ARBA" id="ARBA00022989"/>
    </source>
</evidence>
<keyword evidence="3 7" id="KW-0812">Transmembrane</keyword>
<keyword evidence="2" id="KW-1003">Cell membrane</keyword>
<dbReference type="InterPro" id="IPR003838">
    <property type="entry name" value="ABC3_permease_C"/>
</dbReference>
<dbReference type="PANTHER" id="PTHR30572:SF4">
    <property type="entry name" value="ABC TRANSPORTER PERMEASE YTRF"/>
    <property type="match status" value="1"/>
</dbReference>
<protein>
    <recommendedName>
        <fullName evidence="8">ABC3 transporter permease C-terminal domain-containing protein</fullName>
    </recommendedName>
</protein>
<evidence type="ECO:0000259" key="8">
    <source>
        <dbReference type="Pfam" id="PF02687"/>
    </source>
</evidence>